<evidence type="ECO:0000256" key="9">
    <source>
        <dbReference type="ARBA" id="ARBA00023235"/>
    </source>
</evidence>
<comment type="cofactor">
    <cofactor evidence="11">
        <name>Mg(2+)</name>
        <dbReference type="ChEBI" id="CHEBI:18420"/>
    </cofactor>
</comment>
<feature type="binding site" evidence="11">
    <location>
        <begin position="280"/>
        <end position="281"/>
    </location>
    <ligand>
        <name>FMN</name>
        <dbReference type="ChEBI" id="CHEBI:58210"/>
    </ligand>
</feature>
<feature type="binding site" evidence="11">
    <location>
        <position position="214"/>
    </location>
    <ligand>
        <name>FMN</name>
        <dbReference type="ChEBI" id="CHEBI:58210"/>
    </ligand>
</feature>
<dbReference type="OrthoDB" id="9795032at2"/>
<dbReference type="PANTHER" id="PTHR43665:SF1">
    <property type="entry name" value="ISOPENTENYL-DIPHOSPHATE DELTA-ISOMERASE"/>
    <property type="match status" value="1"/>
</dbReference>
<evidence type="ECO:0000256" key="1">
    <source>
        <dbReference type="ARBA" id="ARBA00001917"/>
    </source>
</evidence>
<sequence>MSRSRRKLEHIRHAITRDEMAVNSFDEVELIHQSLSDIHWDEVSLRTNLGELELSSPLFVNAMTGGGGEKTASINRELAKAAKETGIAMAVGSQMSALKDPRERMSYEVVRQENPDGVVFANIGTEATPDQAKDAVDMLEANALQIHLNVLQELIMPEGDRDFTNRLRNIEEIVKQSEVPVLIKEVGFGISMESARQLKNIGISYIDVGGKGGTNFSKVENKRRKQPFESYNNWGIPTAISIKEVKNVFPESHLMASGGMRNGLDGVKAMVLGARAFGMAGHLLRILMKDSLDEVVEEIQHIHDEVKVAMTVLGAKEPYMLEGKPHIFTGRSKEWLEQRSTSL</sequence>
<keyword evidence="8 11" id="KW-0414">Isoprene biosynthesis</keyword>
<feature type="binding site" evidence="11">
    <location>
        <position position="152"/>
    </location>
    <ligand>
        <name>substrate</name>
    </ligand>
</feature>
<dbReference type="InterPro" id="IPR000262">
    <property type="entry name" value="FMN-dep_DH"/>
</dbReference>
<name>A0A0A5GLR6_9BACI</name>
<keyword evidence="3 11" id="KW-0285">Flavoprotein</keyword>
<comment type="subcellular location">
    <subcellularLocation>
        <location evidence="11">Cytoplasm</location>
    </subcellularLocation>
</comment>
<dbReference type="GO" id="GO:0010181">
    <property type="term" value="F:FMN binding"/>
    <property type="evidence" value="ECO:0007669"/>
    <property type="project" value="UniProtKB-UniRule"/>
</dbReference>
<comment type="cofactor">
    <cofactor evidence="11">
        <name>NADPH</name>
        <dbReference type="ChEBI" id="CHEBI:57783"/>
    </cofactor>
</comment>
<dbReference type="GO" id="GO:0070402">
    <property type="term" value="F:NADPH binding"/>
    <property type="evidence" value="ECO:0007669"/>
    <property type="project" value="UniProtKB-UniRule"/>
</dbReference>
<evidence type="ECO:0000256" key="6">
    <source>
        <dbReference type="ARBA" id="ARBA00022842"/>
    </source>
</evidence>
<dbReference type="InterPro" id="IPR013785">
    <property type="entry name" value="Aldolase_TIM"/>
</dbReference>
<keyword evidence="2 11" id="KW-0963">Cytoplasm</keyword>
<gene>
    <name evidence="11" type="primary">fni</name>
    <name evidence="13" type="ORF">N781_17925</name>
</gene>
<dbReference type="Gene3D" id="3.20.20.70">
    <property type="entry name" value="Aldolase class I"/>
    <property type="match status" value="1"/>
</dbReference>
<dbReference type="STRING" id="1385510.GCA_000425205_00762"/>
<dbReference type="GO" id="GO:0016491">
    <property type="term" value="F:oxidoreductase activity"/>
    <property type="evidence" value="ECO:0007669"/>
    <property type="project" value="InterPro"/>
</dbReference>
<feature type="binding site" evidence="11">
    <location>
        <position position="93"/>
    </location>
    <ligand>
        <name>FMN</name>
        <dbReference type="ChEBI" id="CHEBI:58210"/>
    </ligand>
</feature>
<dbReference type="HAMAP" id="MF_00354">
    <property type="entry name" value="Idi_2"/>
    <property type="match status" value="1"/>
</dbReference>
<dbReference type="Pfam" id="PF01070">
    <property type="entry name" value="FMN_dh"/>
    <property type="match status" value="1"/>
</dbReference>
<evidence type="ECO:0000256" key="8">
    <source>
        <dbReference type="ARBA" id="ARBA00023229"/>
    </source>
</evidence>
<dbReference type="RefSeq" id="WP_026799530.1">
    <property type="nucleotide sequence ID" value="NZ_AULI01000002.1"/>
</dbReference>
<dbReference type="PIRSF" id="PIRSF003314">
    <property type="entry name" value="IPP_isomerase"/>
    <property type="match status" value="1"/>
</dbReference>
<dbReference type="InterPro" id="IPR011179">
    <property type="entry name" value="IPdP_isomerase"/>
</dbReference>
<keyword evidence="4 11" id="KW-0288">FMN</keyword>
<evidence type="ECO:0000256" key="2">
    <source>
        <dbReference type="ARBA" id="ARBA00022490"/>
    </source>
</evidence>
<evidence type="ECO:0000256" key="11">
    <source>
        <dbReference type="HAMAP-Rule" id="MF_00354"/>
    </source>
</evidence>
<evidence type="ECO:0000256" key="7">
    <source>
        <dbReference type="ARBA" id="ARBA00022857"/>
    </source>
</evidence>
<comment type="similarity">
    <text evidence="11">Belongs to the IPP isomerase type 2 family.</text>
</comment>
<evidence type="ECO:0000259" key="12">
    <source>
        <dbReference type="Pfam" id="PF01070"/>
    </source>
</evidence>
<accession>A0A0A5GLR6</accession>
<comment type="caution">
    <text evidence="13">The sequence shown here is derived from an EMBL/GenBank/DDBJ whole genome shotgun (WGS) entry which is preliminary data.</text>
</comment>
<evidence type="ECO:0000256" key="10">
    <source>
        <dbReference type="ARBA" id="ARBA00025810"/>
    </source>
</evidence>
<evidence type="ECO:0000256" key="4">
    <source>
        <dbReference type="ARBA" id="ARBA00022643"/>
    </source>
</evidence>
<feature type="binding site" evidence="11">
    <location>
        <begin position="259"/>
        <end position="261"/>
    </location>
    <ligand>
        <name>FMN</name>
        <dbReference type="ChEBI" id="CHEBI:58210"/>
    </ligand>
</feature>
<keyword evidence="14" id="KW-1185">Reference proteome</keyword>
<comment type="caution">
    <text evidence="11">Lacks conserved residue(s) required for the propagation of feature annotation.</text>
</comment>
<keyword evidence="9 11" id="KW-0413">Isomerase</keyword>
<keyword evidence="5 11" id="KW-0479">Metal-binding</keyword>
<feature type="binding site" evidence="11">
    <location>
        <begin position="62"/>
        <end position="64"/>
    </location>
    <ligand>
        <name>FMN</name>
        <dbReference type="ChEBI" id="CHEBI:58210"/>
    </ligand>
</feature>
<dbReference type="PANTHER" id="PTHR43665">
    <property type="entry name" value="ISOPENTENYL-DIPHOSPHATE DELTA-ISOMERASE"/>
    <property type="match status" value="1"/>
</dbReference>
<evidence type="ECO:0000313" key="13">
    <source>
        <dbReference type="EMBL" id="KGX92178.1"/>
    </source>
</evidence>
<feature type="binding site" evidence="11">
    <location>
        <position position="122"/>
    </location>
    <ligand>
        <name>FMN</name>
        <dbReference type="ChEBI" id="CHEBI:58210"/>
    </ligand>
</feature>
<evidence type="ECO:0000256" key="3">
    <source>
        <dbReference type="ARBA" id="ARBA00022630"/>
    </source>
</evidence>
<organism evidence="13 14">
    <name type="scientific">Pontibacillus halophilus JSM 076056 = DSM 19796</name>
    <dbReference type="NCBI Taxonomy" id="1385510"/>
    <lineage>
        <taxon>Bacteria</taxon>
        <taxon>Bacillati</taxon>
        <taxon>Bacillota</taxon>
        <taxon>Bacilli</taxon>
        <taxon>Bacillales</taxon>
        <taxon>Bacillaceae</taxon>
        <taxon>Pontibacillus</taxon>
    </lineage>
</organism>
<comment type="function">
    <text evidence="11">Involved in the biosynthesis of isoprenoids. Catalyzes the 1,3-allylic rearrangement of the homoallylic substrate isopentenyl (IPP) to its allylic isomer, dimethylallyl diphosphate (DMAPP).</text>
</comment>
<dbReference type="AlphaFoldDB" id="A0A0A5GLR6"/>
<keyword evidence="6 11" id="KW-0460">Magnesium</keyword>
<reference evidence="13 14" key="1">
    <citation type="submission" date="2013-08" db="EMBL/GenBank/DDBJ databases">
        <authorList>
            <person name="Huang J."/>
            <person name="Wang G."/>
        </authorList>
    </citation>
    <scope>NUCLEOTIDE SEQUENCE [LARGE SCALE GENOMIC DNA]</scope>
    <source>
        <strain evidence="13 14">JSM 076056</strain>
    </source>
</reference>
<feature type="binding site" evidence="11">
    <location>
        <position position="153"/>
    </location>
    <ligand>
        <name>Mg(2+)</name>
        <dbReference type="ChEBI" id="CHEBI:18420"/>
    </ligand>
</feature>
<keyword evidence="7 11" id="KW-0521">NADP</keyword>
<proteinExistence type="inferred from homology"/>
<dbReference type="EC" id="5.3.3.2" evidence="11"/>
<dbReference type="CDD" id="cd02811">
    <property type="entry name" value="IDI-2_FMN"/>
    <property type="match status" value="1"/>
</dbReference>
<dbReference type="GO" id="GO:0008299">
    <property type="term" value="P:isoprenoid biosynthetic process"/>
    <property type="evidence" value="ECO:0007669"/>
    <property type="project" value="UniProtKB-UniRule"/>
</dbReference>
<dbReference type="eggNOG" id="COG1304">
    <property type="taxonomic scope" value="Bacteria"/>
</dbReference>
<comment type="subunit">
    <text evidence="10 11">Homooctamer. Dimer of tetramers.</text>
</comment>
<dbReference type="GO" id="GO:0005737">
    <property type="term" value="C:cytoplasm"/>
    <property type="evidence" value="ECO:0007669"/>
    <property type="project" value="UniProtKB-SubCell"/>
</dbReference>
<dbReference type="GO" id="GO:0004452">
    <property type="term" value="F:isopentenyl-diphosphate delta-isomerase activity"/>
    <property type="evidence" value="ECO:0007669"/>
    <property type="project" value="UniProtKB-UniRule"/>
</dbReference>
<evidence type="ECO:0000256" key="5">
    <source>
        <dbReference type="ARBA" id="ARBA00022723"/>
    </source>
</evidence>
<protein>
    <recommendedName>
        <fullName evidence="11">Isopentenyl-diphosphate delta-isomerase</fullName>
        <shortName evidence="11">IPP isomerase</shortName>
        <ecNumber evidence="11">5.3.3.2</ecNumber>
    </recommendedName>
    <alternativeName>
        <fullName evidence="11">Isopentenyl diphosphate:dimethylallyl diphosphate isomerase</fullName>
    </alternativeName>
    <alternativeName>
        <fullName evidence="11">Isopentenyl pyrophosphate isomerase</fullName>
    </alternativeName>
    <alternativeName>
        <fullName evidence="11">Type 2 isopentenyl diphosphate isomerase</fullName>
        <shortName evidence="11">IDI-2</shortName>
    </alternativeName>
</protein>
<dbReference type="EMBL" id="AVPE01000007">
    <property type="protein sequence ID" value="KGX92178.1"/>
    <property type="molecule type" value="Genomic_DNA"/>
</dbReference>
<dbReference type="SUPFAM" id="SSF51395">
    <property type="entry name" value="FMN-linked oxidoreductases"/>
    <property type="match status" value="1"/>
</dbReference>
<dbReference type="GO" id="GO:0000287">
    <property type="term" value="F:magnesium ion binding"/>
    <property type="evidence" value="ECO:0007669"/>
    <property type="project" value="UniProtKB-UniRule"/>
</dbReference>
<dbReference type="NCBIfam" id="TIGR02151">
    <property type="entry name" value="IPP_isom_2"/>
    <property type="match status" value="1"/>
</dbReference>
<comment type="catalytic activity">
    <reaction evidence="11">
        <text>isopentenyl diphosphate = dimethylallyl diphosphate</text>
        <dbReference type="Rhea" id="RHEA:23284"/>
        <dbReference type="ChEBI" id="CHEBI:57623"/>
        <dbReference type="ChEBI" id="CHEBI:128769"/>
        <dbReference type="EC" id="5.3.3.2"/>
    </reaction>
</comment>
<dbReference type="Proteomes" id="UP000030528">
    <property type="component" value="Unassembled WGS sequence"/>
</dbReference>
<feature type="binding site" evidence="11">
    <location>
        <begin position="6"/>
        <end position="7"/>
    </location>
    <ligand>
        <name>substrate</name>
    </ligand>
</feature>
<feature type="binding site" evidence="11">
    <location>
        <position position="184"/>
    </location>
    <ligand>
        <name>FMN</name>
        <dbReference type="ChEBI" id="CHEBI:58210"/>
    </ligand>
</feature>
<comment type="cofactor">
    <cofactor evidence="1 11">
        <name>FMN</name>
        <dbReference type="ChEBI" id="CHEBI:58210"/>
    </cofactor>
</comment>
<evidence type="ECO:0000313" key="14">
    <source>
        <dbReference type="Proteomes" id="UP000030528"/>
    </source>
</evidence>
<feature type="domain" description="FMN-dependent dehydrogenase" evidence="12">
    <location>
        <begin position="166"/>
        <end position="318"/>
    </location>
</feature>